<dbReference type="KEGG" id="satk:SA2016_2870"/>
<dbReference type="AlphaFoldDB" id="A0A127A4G8"/>
<dbReference type="OrthoDB" id="9864638at2"/>
<reference evidence="2 3" key="1">
    <citation type="submission" date="2016-02" db="EMBL/GenBank/DDBJ databases">
        <title>Complete genome of Sinomonas atrocyanea KCTC 3377.</title>
        <authorList>
            <person name="Kim K.M."/>
        </authorList>
    </citation>
    <scope>NUCLEOTIDE SEQUENCE [LARGE SCALE GENOMIC DNA]</scope>
    <source>
        <strain evidence="2 3">KCTC 3377</strain>
    </source>
</reference>
<protein>
    <submittedName>
        <fullName evidence="2">Uncharacterized protein</fullName>
    </submittedName>
</protein>
<sequence length="178" mass="18419">MMLVDGIRALRAVSALVVGCVVLAGCGSGQSTPPARTDPPGQNMTLRSKRPDPSSTDAHPLANLLSDPVFASLPPGSTKTGEQKTPAHNDPVVFGSGGTFGASYEVDFTSTAPASDVLSDLDRRARAAGWDAVAKDRDGRTAQWAKAYPDGSGARLMIYPNNPENAPGPGHYSLTGSI</sequence>
<keyword evidence="3" id="KW-1185">Reference proteome</keyword>
<evidence type="ECO:0000256" key="1">
    <source>
        <dbReference type="SAM" id="MobiDB-lite"/>
    </source>
</evidence>
<dbReference type="EMBL" id="CP014518">
    <property type="protein sequence ID" value="AMM33535.1"/>
    <property type="molecule type" value="Genomic_DNA"/>
</dbReference>
<feature type="region of interest" description="Disordered" evidence="1">
    <location>
        <begin position="28"/>
        <end position="93"/>
    </location>
</feature>
<dbReference type="Proteomes" id="UP000070134">
    <property type="component" value="Chromosome"/>
</dbReference>
<feature type="compositionally biased region" description="Polar residues" evidence="1">
    <location>
        <begin position="30"/>
        <end position="46"/>
    </location>
</feature>
<dbReference type="STRING" id="37927.SA2016_2870"/>
<gene>
    <name evidence="2" type="ORF">SA2016_2870</name>
</gene>
<dbReference type="RefSeq" id="WP_066499239.1">
    <property type="nucleotide sequence ID" value="NZ_BJMO01000005.1"/>
</dbReference>
<evidence type="ECO:0000313" key="3">
    <source>
        <dbReference type="Proteomes" id="UP000070134"/>
    </source>
</evidence>
<proteinExistence type="predicted"/>
<name>A0A127A4G8_9MICC</name>
<organism evidence="2 3">
    <name type="scientific">Sinomonas atrocyanea</name>
    <dbReference type="NCBI Taxonomy" id="37927"/>
    <lineage>
        <taxon>Bacteria</taxon>
        <taxon>Bacillati</taxon>
        <taxon>Actinomycetota</taxon>
        <taxon>Actinomycetes</taxon>
        <taxon>Micrococcales</taxon>
        <taxon>Micrococcaceae</taxon>
        <taxon>Sinomonas</taxon>
    </lineage>
</organism>
<evidence type="ECO:0000313" key="2">
    <source>
        <dbReference type="EMBL" id="AMM33535.1"/>
    </source>
</evidence>
<accession>A0A127A4G8</accession>